<proteinExistence type="predicted"/>
<sequence length="208" mass="24332">MYKKAFLIAIVICCTIPFYAQDDDNRVEFGFAYGLGNEFKNRNYTYTNQYFKLQLYYKINDTKSFKYEFVLQPELNLATHQLLNLYFVKPDETDYIAKREQYTKLKNLKEYVLNIGFLLRKPMFKSASIYVLGSVGPMITDTETERLSKGFAFADVLAIGFTFKVNRVKLDLRPNIRHISNAGLQKTNSGYNTKNIDFGFLFTLQKKR</sequence>
<dbReference type="Gene3D" id="2.40.160.20">
    <property type="match status" value="1"/>
</dbReference>
<gene>
    <name evidence="2" type="ORF">BC952_1264</name>
</gene>
<accession>A0A495S7T9</accession>
<keyword evidence="3" id="KW-1185">Reference proteome</keyword>
<dbReference type="Proteomes" id="UP000280091">
    <property type="component" value="Unassembled WGS sequence"/>
</dbReference>
<evidence type="ECO:0000313" key="2">
    <source>
        <dbReference type="EMBL" id="RKS95571.1"/>
    </source>
</evidence>
<dbReference type="EMBL" id="RBXA01000001">
    <property type="protein sequence ID" value="RKS95571.1"/>
    <property type="molecule type" value="Genomic_DNA"/>
</dbReference>
<feature type="signal peptide" evidence="1">
    <location>
        <begin position="1"/>
        <end position="20"/>
    </location>
</feature>
<name>A0A495S7T9_9FLAO</name>
<evidence type="ECO:0000256" key="1">
    <source>
        <dbReference type="SAM" id="SignalP"/>
    </source>
</evidence>
<organism evidence="2 3">
    <name type="scientific">Flavobacterium limicola</name>
    <dbReference type="NCBI Taxonomy" id="180441"/>
    <lineage>
        <taxon>Bacteria</taxon>
        <taxon>Pseudomonadati</taxon>
        <taxon>Bacteroidota</taxon>
        <taxon>Flavobacteriia</taxon>
        <taxon>Flavobacteriales</taxon>
        <taxon>Flavobacteriaceae</taxon>
        <taxon>Flavobacterium</taxon>
    </lineage>
</organism>
<dbReference type="AlphaFoldDB" id="A0A495S7T9"/>
<keyword evidence="1" id="KW-0732">Signal</keyword>
<comment type="caution">
    <text evidence="2">The sequence shown here is derived from an EMBL/GenBank/DDBJ whole genome shotgun (WGS) entry which is preliminary data.</text>
</comment>
<feature type="chain" id="PRO_5019810027" evidence="1">
    <location>
        <begin position="21"/>
        <end position="208"/>
    </location>
</feature>
<evidence type="ECO:0000313" key="3">
    <source>
        <dbReference type="Proteomes" id="UP000280091"/>
    </source>
</evidence>
<dbReference type="InterPro" id="IPR018550">
    <property type="entry name" value="Lipid-A_deacylase-rel"/>
</dbReference>
<protein>
    <submittedName>
        <fullName evidence="2">Lipid A 3-O-deacylase PagL</fullName>
    </submittedName>
</protein>
<dbReference type="RefSeq" id="WP_121364648.1">
    <property type="nucleotide sequence ID" value="NZ_RBXA01000001.1"/>
</dbReference>
<reference evidence="2 3" key="1">
    <citation type="submission" date="2018-10" db="EMBL/GenBank/DDBJ databases">
        <title>Genomic Encyclopedia of Archaeal and Bacterial Type Strains, Phase II (KMG-II): from individual species to whole genera.</title>
        <authorList>
            <person name="Goeker M."/>
        </authorList>
    </citation>
    <scope>NUCLEOTIDE SEQUENCE [LARGE SCALE GENOMIC DNA]</scope>
    <source>
        <strain evidence="2 3">DSM 15094</strain>
    </source>
</reference>
<dbReference type="Pfam" id="PF09411">
    <property type="entry name" value="PagL"/>
    <property type="match status" value="1"/>
</dbReference>
<dbReference type="OrthoDB" id="1200606at2"/>